<gene>
    <name evidence="3" type="ORF">A2892_01480</name>
</gene>
<dbReference type="AlphaFoldDB" id="A0A1F8B9J4"/>
<keyword evidence="1" id="KW-0812">Transmembrane</keyword>
<dbReference type="Proteomes" id="UP000176404">
    <property type="component" value="Unassembled WGS sequence"/>
</dbReference>
<dbReference type="NCBIfam" id="NF037970">
    <property type="entry name" value="vanZ_1"/>
    <property type="match status" value="1"/>
</dbReference>
<dbReference type="Pfam" id="PF04892">
    <property type="entry name" value="VanZ"/>
    <property type="match status" value="1"/>
</dbReference>
<evidence type="ECO:0000313" key="4">
    <source>
        <dbReference type="Proteomes" id="UP000176404"/>
    </source>
</evidence>
<feature type="transmembrane region" description="Helical" evidence="1">
    <location>
        <begin position="15"/>
        <end position="32"/>
    </location>
</feature>
<comment type="caution">
    <text evidence="3">The sequence shown here is derived from an EMBL/GenBank/DDBJ whole genome shotgun (WGS) entry which is preliminary data.</text>
</comment>
<reference evidence="3 4" key="1">
    <citation type="journal article" date="2016" name="Nat. Commun.">
        <title>Thousands of microbial genomes shed light on interconnected biogeochemical processes in an aquifer system.</title>
        <authorList>
            <person name="Anantharaman K."/>
            <person name="Brown C.T."/>
            <person name="Hug L.A."/>
            <person name="Sharon I."/>
            <person name="Castelle C.J."/>
            <person name="Probst A.J."/>
            <person name="Thomas B.C."/>
            <person name="Singh A."/>
            <person name="Wilkins M.J."/>
            <person name="Karaoz U."/>
            <person name="Brodie E.L."/>
            <person name="Williams K.H."/>
            <person name="Hubbard S.S."/>
            <person name="Banfield J.F."/>
        </authorList>
    </citation>
    <scope>NUCLEOTIDE SEQUENCE [LARGE SCALE GENOMIC DNA]</scope>
</reference>
<protein>
    <recommendedName>
        <fullName evidence="2">VanZ-like domain-containing protein</fullName>
    </recommendedName>
</protein>
<dbReference type="STRING" id="1802517.A2892_01480"/>
<evidence type="ECO:0000256" key="1">
    <source>
        <dbReference type="SAM" id="Phobius"/>
    </source>
</evidence>
<keyword evidence="1" id="KW-0472">Membrane</keyword>
<name>A0A1F8B9J4_9BACT</name>
<organism evidence="3 4">
    <name type="scientific">Candidatus Woesebacteria bacterium RIFCSPLOWO2_01_FULL_39_10b</name>
    <dbReference type="NCBI Taxonomy" id="1802517"/>
    <lineage>
        <taxon>Bacteria</taxon>
        <taxon>Candidatus Woeseibacteriota</taxon>
    </lineage>
</organism>
<sequence length="146" mass="17341">MIKIIYEREMIQKKFKLWLPVFIWAGIIFFFSSRPTTAVSDIHWKDFIFKKTAHVVEYAIFTTLLFRALKESSLSRLRASYYSILIAIIYGLSDEFHQNFTPGREPKMRDLIFDTTGILLAIFIILKYLPKAPEKIRFWAKRLQLV</sequence>
<evidence type="ECO:0000259" key="2">
    <source>
        <dbReference type="Pfam" id="PF04892"/>
    </source>
</evidence>
<dbReference type="EMBL" id="MGHD01000003">
    <property type="protein sequence ID" value="OGM60697.1"/>
    <property type="molecule type" value="Genomic_DNA"/>
</dbReference>
<accession>A0A1F8B9J4</accession>
<proteinExistence type="predicted"/>
<dbReference type="InterPro" id="IPR006976">
    <property type="entry name" value="VanZ-like"/>
</dbReference>
<evidence type="ECO:0000313" key="3">
    <source>
        <dbReference type="EMBL" id="OGM60697.1"/>
    </source>
</evidence>
<feature type="domain" description="VanZ-like" evidence="2">
    <location>
        <begin position="18"/>
        <end position="125"/>
    </location>
</feature>
<feature type="transmembrane region" description="Helical" evidence="1">
    <location>
        <begin position="111"/>
        <end position="129"/>
    </location>
</feature>
<keyword evidence="1" id="KW-1133">Transmembrane helix</keyword>